<name>A0ABD1F219_HYPHA</name>
<dbReference type="Proteomes" id="UP001566132">
    <property type="component" value="Unassembled WGS sequence"/>
</dbReference>
<dbReference type="PANTHER" id="PTHR24243:SF107">
    <property type="entry name" value="NEUROPEPTIDES CAPA RECEPTOR"/>
    <property type="match status" value="1"/>
</dbReference>
<comment type="subcellular location">
    <subcellularLocation>
        <location evidence="1">Membrane</location>
        <topology evidence="1">Multi-pass membrane protein</topology>
    </subcellularLocation>
</comment>
<evidence type="ECO:0000256" key="9">
    <source>
        <dbReference type="RuleBase" id="RU000688"/>
    </source>
</evidence>
<dbReference type="PROSITE" id="PS00237">
    <property type="entry name" value="G_PROTEIN_RECEP_F1_1"/>
    <property type="match status" value="1"/>
</dbReference>
<sequence>MTKSRFCEKVDLYDSNCTSTMYPSKTLPVRLIYMSGSHVNSFMGPPFKTTENFAFCRNRVLGKFFFEIKISQKRLVEGDLTFYCIINITTELLVTYTGHFIDRQALNAQIFCNISKTPRNLFIELSSFACFKASYVSVLTVVAFSTERYIAICYPLYLRAISGLQRAIWIIAGLWIVSLLCALPFAVHTTISYVFYPYNSTDIVKESAMCSMVTQPENFPLTELSSIIFFILPMVIIAVLYTNMGITIARASKNKFESKVKGSIHRKNKKNQSNKNIIRMLSLVVLGFFVCWAPFHAQRLMTIYFRDNELIEEVNYWMFFITGLCYYFSSTLNPILYNIMSEKMRNAFKEIFCGIKPKKNSKRGTFRETSNTYVSMHNNHNHHNCLELDEDLFLSKDLLNREDSLMDNGKKYIHHHQTSRLKSKIFNETGV</sequence>
<feature type="transmembrane region" description="Helical" evidence="10">
    <location>
        <begin position="227"/>
        <end position="249"/>
    </location>
</feature>
<evidence type="ECO:0000313" key="13">
    <source>
        <dbReference type="Proteomes" id="UP001566132"/>
    </source>
</evidence>
<keyword evidence="7 9" id="KW-0675">Receptor</keyword>
<organism evidence="12 13">
    <name type="scientific">Hypothenemus hampei</name>
    <name type="common">Coffee berry borer</name>
    <dbReference type="NCBI Taxonomy" id="57062"/>
    <lineage>
        <taxon>Eukaryota</taxon>
        <taxon>Metazoa</taxon>
        <taxon>Ecdysozoa</taxon>
        <taxon>Arthropoda</taxon>
        <taxon>Hexapoda</taxon>
        <taxon>Insecta</taxon>
        <taxon>Pterygota</taxon>
        <taxon>Neoptera</taxon>
        <taxon>Endopterygota</taxon>
        <taxon>Coleoptera</taxon>
        <taxon>Polyphaga</taxon>
        <taxon>Cucujiformia</taxon>
        <taxon>Curculionidae</taxon>
        <taxon>Scolytinae</taxon>
        <taxon>Hypothenemus</taxon>
    </lineage>
</organism>
<dbReference type="AlphaFoldDB" id="A0ABD1F219"/>
<evidence type="ECO:0000256" key="7">
    <source>
        <dbReference type="ARBA" id="ARBA00023170"/>
    </source>
</evidence>
<dbReference type="PRINTS" id="PR00237">
    <property type="entry name" value="GPCRRHODOPSN"/>
</dbReference>
<protein>
    <recommendedName>
        <fullName evidence="11">G-protein coupled receptors family 1 profile domain-containing protein</fullName>
    </recommendedName>
</protein>
<dbReference type="Gene3D" id="1.20.1070.10">
    <property type="entry name" value="Rhodopsin 7-helix transmembrane proteins"/>
    <property type="match status" value="1"/>
</dbReference>
<evidence type="ECO:0000313" key="12">
    <source>
        <dbReference type="EMBL" id="KAL1509281.1"/>
    </source>
</evidence>
<gene>
    <name evidence="12" type="ORF">ABEB36_004043</name>
</gene>
<dbReference type="EMBL" id="JBDJPC010000003">
    <property type="protein sequence ID" value="KAL1509281.1"/>
    <property type="molecule type" value="Genomic_DNA"/>
</dbReference>
<keyword evidence="8 9" id="KW-0807">Transducer</keyword>
<evidence type="ECO:0000256" key="10">
    <source>
        <dbReference type="SAM" id="Phobius"/>
    </source>
</evidence>
<dbReference type="SUPFAM" id="SSF81321">
    <property type="entry name" value="Family A G protein-coupled receptor-like"/>
    <property type="match status" value="1"/>
</dbReference>
<feature type="transmembrane region" description="Helical" evidence="10">
    <location>
        <begin position="276"/>
        <end position="295"/>
    </location>
</feature>
<evidence type="ECO:0000256" key="6">
    <source>
        <dbReference type="ARBA" id="ARBA00023136"/>
    </source>
</evidence>
<keyword evidence="13" id="KW-1185">Reference proteome</keyword>
<dbReference type="InterPro" id="IPR017452">
    <property type="entry name" value="GPCR_Rhodpsn_7TM"/>
</dbReference>
<reference evidence="12 13" key="1">
    <citation type="submission" date="2024-05" db="EMBL/GenBank/DDBJ databases">
        <title>Genetic variation in Jamaican populations of the coffee berry borer (Hypothenemus hampei).</title>
        <authorList>
            <person name="Errbii M."/>
            <person name="Myrie A."/>
        </authorList>
    </citation>
    <scope>NUCLEOTIDE SEQUENCE [LARGE SCALE GENOMIC DNA]</scope>
    <source>
        <strain evidence="12">JA-Hopewell-2020-01-JO</strain>
        <tissue evidence="12">Whole body</tissue>
    </source>
</reference>
<dbReference type="Pfam" id="PF00001">
    <property type="entry name" value="7tm_1"/>
    <property type="match status" value="1"/>
</dbReference>
<dbReference type="PROSITE" id="PS50262">
    <property type="entry name" value="G_PROTEIN_RECEP_F1_2"/>
    <property type="match status" value="1"/>
</dbReference>
<keyword evidence="4 10" id="KW-1133">Transmembrane helix</keyword>
<feature type="transmembrane region" description="Helical" evidence="10">
    <location>
        <begin position="315"/>
        <end position="339"/>
    </location>
</feature>
<keyword evidence="3 9" id="KW-0812">Transmembrane</keyword>
<keyword evidence="5 9" id="KW-0297">G-protein coupled receptor</keyword>
<proteinExistence type="inferred from homology"/>
<comment type="similarity">
    <text evidence="2 9">Belongs to the G-protein coupled receptor 1 family.</text>
</comment>
<evidence type="ECO:0000256" key="1">
    <source>
        <dbReference type="ARBA" id="ARBA00004141"/>
    </source>
</evidence>
<comment type="caution">
    <text evidence="12">The sequence shown here is derived from an EMBL/GenBank/DDBJ whole genome shotgun (WGS) entry which is preliminary data.</text>
</comment>
<dbReference type="GO" id="GO:0016020">
    <property type="term" value="C:membrane"/>
    <property type="evidence" value="ECO:0007669"/>
    <property type="project" value="UniProtKB-SubCell"/>
</dbReference>
<feature type="domain" description="G-protein coupled receptors family 1 profile" evidence="11">
    <location>
        <begin position="135"/>
        <end position="337"/>
    </location>
</feature>
<accession>A0ABD1F219</accession>
<evidence type="ECO:0000256" key="3">
    <source>
        <dbReference type="ARBA" id="ARBA00022692"/>
    </source>
</evidence>
<dbReference type="GO" id="GO:0004930">
    <property type="term" value="F:G protein-coupled receptor activity"/>
    <property type="evidence" value="ECO:0007669"/>
    <property type="project" value="UniProtKB-KW"/>
</dbReference>
<evidence type="ECO:0000259" key="11">
    <source>
        <dbReference type="PROSITE" id="PS50262"/>
    </source>
</evidence>
<dbReference type="PANTHER" id="PTHR24243">
    <property type="entry name" value="G-PROTEIN COUPLED RECEPTOR"/>
    <property type="match status" value="1"/>
</dbReference>
<keyword evidence="6 10" id="KW-0472">Membrane</keyword>
<evidence type="ECO:0000256" key="4">
    <source>
        <dbReference type="ARBA" id="ARBA00022989"/>
    </source>
</evidence>
<evidence type="ECO:0000256" key="8">
    <source>
        <dbReference type="ARBA" id="ARBA00023224"/>
    </source>
</evidence>
<dbReference type="InterPro" id="IPR000276">
    <property type="entry name" value="GPCR_Rhodpsn"/>
</dbReference>
<evidence type="ECO:0000256" key="5">
    <source>
        <dbReference type="ARBA" id="ARBA00023040"/>
    </source>
</evidence>
<evidence type="ECO:0000256" key="2">
    <source>
        <dbReference type="ARBA" id="ARBA00010663"/>
    </source>
</evidence>
<feature type="transmembrane region" description="Helical" evidence="10">
    <location>
        <begin position="167"/>
        <end position="187"/>
    </location>
</feature>